<organism evidence="1 2">
    <name type="scientific">Vanilla planifolia</name>
    <name type="common">Vanilla</name>
    <dbReference type="NCBI Taxonomy" id="51239"/>
    <lineage>
        <taxon>Eukaryota</taxon>
        <taxon>Viridiplantae</taxon>
        <taxon>Streptophyta</taxon>
        <taxon>Embryophyta</taxon>
        <taxon>Tracheophyta</taxon>
        <taxon>Spermatophyta</taxon>
        <taxon>Magnoliopsida</taxon>
        <taxon>Liliopsida</taxon>
        <taxon>Asparagales</taxon>
        <taxon>Orchidaceae</taxon>
        <taxon>Vanilloideae</taxon>
        <taxon>Vanilleae</taxon>
        <taxon>Vanilla</taxon>
    </lineage>
</organism>
<protein>
    <submittedName>
        <fullName evidence="1">Uncharacterized protein</fullName>
    </submittedName>
</protein>
<reference evidence="1 2" key="1">
    <citation type="journal article" date="2020" name="Nat. Food">
        <title>A phased Vanilla planifolia genome enables genetic improvement of flavour and production.</title>
        <authorList>
            <person name="Hasing T."/>
            <person name="Tang H."/>
            <person name="Brym M."/>
            <person name="Khazi F."/>
            <person name="Huang T."/>
            <person name="Chambers A.H."/>
        </authorList>
    </citation>
    <scope>NUCLEOTIDE SEQUENCE [LARGE SCALE GENOMIC DNA]</scope>
    <source>
        <tissue evidence="1">Leaf</tissue>
    </source>
</reference>
<keyword evidence="2" id="KW-1185">Reference proteome</keyword>
<evidence type="ECO:0000313" key="1">
    <source>
        <dbReference type="EMBL" id="KAG0467141.1"/>
    </source>
</evidence>
<evidence type="ECO:0000313" key="2">
    <source>
        <dbReference type="Proteomes" id="UP000636800"/>
    </source>
</evidence>
<comment type="caution">
    <text evidence="1">The sequence shown here is derived from an EMBL/GenBank/DDBJ whole genome shotgun (WGS) entry which is preliminary data.</text>
</comment>
<accession>A0A835UPM6</accession>
<dbReference type="AlphaFoldDB" id="A0A835UPM6"/>
<sequence>MVGDFNPSFPPPRAPHTSHFVYSSFTSCCFFERAAASLVCSEVSELPSPSSSLFLSLTFDEYLVNWVGCIVFFRHPLPHVSLTDVSFLQHQAFAFGSHEFNAHMLTDKFDRTVQIGTQAYISRARRREEDELSLAAGKSIYTLYGVHPPVQRSTGKVKLSTHFFACVHGFLSIGYRKLVCVLRLLDLLVWVNTCLLRFFA</sequence>
<dbReference type="Proteomes" id="UP000636800">
    <property type="component" value="Unassembled WGS sequence"/>
</dbReference>
<dbReference type="OrthoDB" id="10038011at2759"/>
<dbReference type="EMBL" id="JADCNL010000009">
    <property type="protein sequence ID" value="KAG0467141.1"/>
    <property type="molecule type" value="Genomic_DNA"/>
</dbReference>
<gene>
    <name evidence="1" type="ORF">HPP92_018721</name>
</gene>
<proteinExistence type="predicted"/>
<name>A0A835UPM6_VANPL</name>